<dbReference type="Gene3D" id="3.40.50.1110">
    <property type="entry name" value="SGNH hydrolase"/>
    <property type="match status" value="1"/>
</dbReference>
<dbReference type="GeneID" id="104613168"/>
<keyword evidence="2" id="KW-1185">Reference proteome</keyword>
<dbReference type="KEGG" id="nnu:104613168"/>
<dbReference type="eggNOG" id="ENOG502R619">
    <property type="taxonomic scope" value="Eukaryota"/>
</dbReference>
<dbReference type="OMA" id="IAAYWAN"/>
<comment type="similarity">
    <text evidence="1">Belongs to the 'GDSL' lipolytic enzyme family.</text>
</comment>
<protein>
    <submittedName>
        <fullName evidence="3">GDSL esterase/lipase At5g45950-like</fullName>
    </submittedName>
</protein>
<accession>A0A1U8BGB0</accession>
<dbReference type="OrthoDB" id="1600564at2759"/>
<organism evidence="2 3">
    <name type="scientific">Nelumbo nucifera</name>
    <name type="common">Sacred lotus</name>
    <dbReference type="NCBI Taxonomy" id="4432"/>
    <lineage>
        <taxon>Eukaryota</taxon>
        <taxon>Viridiplantae</taxon>
        <taxon>Streptophyta</taxon>
        <taxon>Embryophyta</taxon>
        <taxon>Tracheophyta</taxon>
        <taxon>Spermatophyta</taxon>
        <taxon>Magnoliopsida</taxon>
        <taxon>Proteales</taxon>
        <taxon>Nelumbonaceae</taxon>
        <taxon>Nelumbo</taxon>
    </lineage>
</organism>
<dbReference type="InterPro" id="IPR035669">
    <property type="entry name" value="SGNH_plant_lipase-like"/>
</dbReference>
<dbReference type="InterPro" id="IPR050592">
    <property type="entry name" value="GDSL_lipolytic_enzyme"/>
</dbReference>
<proteinExistence type="inferred from homology"/>
<dbReference type="InterPro" id="IPR036514">
    <property type="entry name" value="SGNH_hydro_sf"/>
</dbReference>
<evidence type="ECO:0000313" key="3">
    <source>
        <dbReference type="RefSeq" id="XP_010279185.1"/>
    </source>
</evidence>
<dbReference type="AlphaFoldDB" id="A0A1U8BGB0"/>
<dbReference type="PANTHER" id="PTHR45642">
    <property type="entry name" value="GDSL ESTERASE/LIPASE EXL3"/>
    <property type="match status" value="1"/>
</dbReference>
<name>A0A1U8BGB0_NELNU</name>
<dbReference type="InterPro" id="IPR001087">
    <property type="entry name" value="GDSL"/>
</dbReference>
<dbReference type="PANTHER" id="PTHR45642:SF7">
    <property type="entry name" value="GDSL ESTERASE_LIPASE"/>
    <property type="match status" value="1"/>
</dbReference>
<dbReference type="Pfam" id="PF00657">
    <property type="entry name" value="Lipase_GDSL"/>
    <property type="match status" value="1"/>
</dbReference>
<evidence type="ECO:0000313" key="2">
    <source>
        <dbReference type="Proteomes" id="UP000189703"/>
    </source>
</evidence>
<gene>
    <name evidence="3" type="primary">LOC104613168</name>
</gene>
<dbReference type="GO" id="GO:0016788">
    <property type="term" value="F:hydrolase activity, acting on ester bonds"/>
    <property type="evidence" value="ECO:0007669"/>
    <property type="project" value="InterPro"/>
</dbReference>
<dbReference type="FunCoup" id="A0A1U8BGB0">
    <property type="interactions" value="122"/>
</dbReference>
<dbReference type="RefSeq" id="XP_010279185.1">
    <property type="nucleotide sequence ID" value="XM_010280883.2"/>
</dbReference>
<reference evidence="3" key="1">
    <citation type="submission" date="2025-08" db="UniProtKB">
        <authorList>
            <consortium name="RefSeq"/>
        </authorList>
    </citation>
    <scope>IDENTIFICATION</scope>
</reference>
<dbReference type="SUPFAM" id="SSF52266">
    <property type="entry name" value="SGNH hydrolase"/>
    <property type="match status" value="1"/>
</dbReference>
<sequence>MTMVKVIVVVVMMISILFSMPKCLQAINIGQLRHLINRKNMTCILVFGDSSVDPGNNNFLATTLKSNFPPYGKDFFDSRPTGRFCNGRLATDFIAEALGHTKIISGFLDRHLTQENLLHGVSFASAGSGYDYLTANFSNVLSFSRQIKYFMHYKLHLGRLVGEKKAEEIIQHAIYILSMGTNDFVQNYFLEPTRPKQYSLEGYLNYLATCITNDIKTLHRLGAMQFVLVGVPPLGCMPLVKTLTGTTGCADSYNKASFSFNSKVRNLLTDIGTSLGVKTAYVDTYAIFERTMSNPTRYGFTETSKGCCGSGTIEVGETCRGMSTCKDPSKYIFWDSVHPTEHMYRIIANEALRTVSQKILA</sequence>
<evidence type="ECO:0000256" key="1">
    <source>
        <dbReference type="ARBA" id="ARBA00008668"/>
    </source>
</evidence>
<dbReference type="Proteomes" id="UP000189703">
    <property type="component" value="Unplaced"/>
</dbReference>
<dbReference type="CDD" id="cd01837">
    <property type="entry name" value="SGNH_plant_lipase_like"/>
    <property type="match status" value="1"/>
</dbReference>